<dbReference type="AlphaFoldDB" id="A0A975G8P7"/>
<dbReference type="InterPro" id="IPR010985">
    <property type="entry name" value="Ribbon_hlx_hlx"/>
</dbReference>
<dbReference type="KEGG" id="lamb:KBB96_00580"/>
<dbReference type="InterPro" id="IPR002145">
    <property type="entry name" value="CopG"/>
</dbReference>
<organism evidence="2 3">
    <name type="scientific">Luteolibacter ambystomatis</name>
    <dbReference type="NCBI Taxonomy" id="2824561"/>
    <lineage>
        <taxon>Bacteria</taxon>
        <taxon>Pseudomonadati</taxon>
        <taxon>Verrucomicrobiota</taxon>
        <taxon>Verrucomicrobiia</taxon>
        <taxon>Verrucomicrobiales</taxon>
        <taxon>Verrucomicrobiaceae</taxon>
        <taxon>Luteolibacter</taxon>
    </lineage>
</organism>
<name>A0A975G8P7_9BACT</name>
<reference evidence="2" key="1">
    <citation type="submission" date="2021-04" db="EMBL/GenBank/DDBJ databases">
        <title>Luteolibacter sp. 32A isolated from the skin of an Anderson's salamander (Ambystoma andersonii).</title>
        <authorList>
            <person name="Spergser J."/>
            <person name="Busse H.-J."/>
        </authorList>
    </citation>
    <scope>NUCLEOTIDE SEQUENCE</scope>
    <source>
        <strain evidence="2">32A</strain>
    </source>
</reference>
<evidence type="ECO:0000313" key="2">
    <source>
        <dbReference type="EMBL" id="QUE51409.1"/>
    </source>
</evidence>
<dbReference type="GO" id="GO:0006355">
    <property type="term" value="P:regulation of DNA-templated transcription"/>
    <property type="evidence" value="ECO:0007669"/>
    <property type="project" value="InterPro"/>
</dbReference>
<proteinExistence type="predicted"/>
<evidence type="ECO:0000259" key="1">
    <source>
        <dbReference type="Pfam" id="PF01402"/>
    </source>
</evidence>
<gene>
    <name evidence="2" type="ORF">KBB96_00580</name>
</gene>
<protein>
    <submittedName>
        <fullName evidence="2">CopG family transcriptional regulator</fullName>
    </submittedName>
</protein>
<keyword evidence="3" id="KW-1185">Reference proteome</keyword>
<dbReference type="RefSeq" id="WP_211631548.1">
    <property type="nucleotide sequence ID" value="NZ_CP073100.1"/>
</dbReference>
<sequence length="78" mass="8759">MRTITLKIPDELDDRLEALARERHDSKSAVVRAAVIDLLSRETPGAATAWVDHFRGALSEPEAMGDDRMEHIIAKHVR</sequence>
<dbReference type="EMBL" id="CP073100">
    <property type="protein sequence ID" value="QUE51409.1"/>
    <property type="molecule type" value="Genomic_DNA"/>
</dbReference>
<accession>A0A975G8P7</accession>
<dbReference type="Proteomes" id="UP000676169">
    <property type="component" value="Chromosome"/>
</dbReference>
<dbReference type="Pfam" id="PF01402">
    <property type="entry name" value="RHH_1"/>
    <property type="match status" value="1"/>
</dbReference>
<feature type="domain" description="Ribbon-helix-helix protein CopG" evidence="1">
    <location>
        <begin position="3"/>
        <end position="42"/>
    </location>
</feature>
<evidence type="ECO:0000313" key="3">
    <source>
        <dbReference type="Proteomes" id="UP000676169"/>
    </source>
</evidence>
<dbReference type="SUPFAM" id="SSF47598">
    <property type="entry name" value="Ribbon-helix-helix"/>
    <property type="match status" value="1"/>
</dbReference>